<proteinExistence type="predicted"/>
<evidence type="ECO:0000313" key="2">
    <source>
        <dbReference type="EMBL" id="KAK1747788.1"/>
    </source>
</evidence>
<feature type="transmembrane region" description="Helical" evidence="1">
    <location>
        <begin position="375"/>
        <end position="397"/>
    </location>
</feature>
<protein>
    <submittedName>
        <fullName evidence="2">Uncharacterized protein</fullName>
    </submittedName>
</protein>
<dbReference type="Proteomes" id="UP001224775">
    <property type="component" value="Unassembled WGS sequence"/>
</dbReference>
<feature type="transmembrane region" description="Helical" evidence="1">
    <location>
        <begin position="409"/>
        <end position="428"/>
    </location>
</feature>
<keyword evidence="1" id="KW-0812">Transmembrane</keyword>
<sequence length="452" mass="52332">MRRRRSADVMDYDGTIEQASSAFDRSASNMTDESNDSTSPQRKNKYIPRFYLVHLALVAGVLILGMMHNVGNKKYIPVNAKELVKLMQSQSSSIDPDDIWKQQCKKAYVNVHSSSIDEEFAAVCCDDDENDTTMHSICHPRLIGLPTQHLPFAKRLTRLTEAWVLPLLPIFIRLAYQVICALLGCYKRYCKNNQRPTSMQREATSFSYSASSSISPASSTTSLQKIVIGDSSRLDEVMIPESSHKSIRTTILRIFFYFALLNFRGFGLYIGANALEDYVFLPWFTGNTVTSPLRMNSLSDVEHDIHYKEDYQRHCWYEDALKSHHKSSMESHSECYGRPFDFSDHVVLFLAHYLPIFFMEMLVCYRFPFWERMSVFWYAIHAFLFMYLHLLVLHSTYQTAVYYHTQGEIIVGYVVSLFVQLPVCYLMCSEKWTWLKRIIGIRDASVTEEKSD</sequence>
<name>A0AAD8YK00_9STRA</name>
<reference evidence="2" key="1">
    <citation type="submission" date="2023-06" db="EMBL/GenBank/DDBJ databases">
        <title>Survivors Of The Sea: Transcriptome response of Skeletonema marinoi to long-term dormancy.</title>
        <authorList>
            <person name="Pinder M.I.M."/>
            <person name="Kourtchenko O."/>
            <person name="Robertson E.K."/>
            <person name="Larsson T."/>
            <person name="Maumus F."/>
            <person name="Osuna-Cruz C.M."/>
            <person name="Vancaester E."/>
            <person name="Stenow R."/>
            <person name="Vandepoele K."/>
            <person name="Ploug H."/>
            <person name="Bruchert V."/>
            <person name="Godhe A."/>
            <person name="Topel M."/>
        </authorList>
    </citation>
    <scope>NUCLEOTIDE SEQUENCE</scope>
    <source>
        <strain evidence="2">R05AC</strain>
    </source>
</reference>
<dbReference type="EMBL" id="JATAAI010000002">
    <property type="protein sequence ID" value="KAK1747788.1"/>
    <property type="molecule type" value="Genomic_DNA"/>
</dbReference>
<organism evidence="2 3">
    <name type="scientific">Skeletonema marinoi</name>
    <dbReference type="NCBI Taxonomy" id="267567"/>
    <lineage>
        <taxon>Eukaryota</taxon>
        <taxon>Sar</taxon>
        <taxon>Stramenopiles</taxon>
        <taxon>Ochrophyta</taxon>
        <taxon>Bacillariophyta</taxon>
        <taxon>Coscinodiscophyceae</taxon>
        <taxon>Thalassiosirophycidae</taxon>
        <taxon>Thalassiosirales</taxon>
        <taxon>Skeletonemataceae</taxon>
        <taxon>Skeletonema</taxon>
        <taxon>Skeletonema marinoi-dohrnii complex</taxon>
    </lineage>
</organism>
<accession>A0AAD8YK00</accession>
<keyword evidence="1" id="KW-1133">Transmembrane helix</keyword>
<feature type="transmembrane region" description="Helical" evidence="1">
    <location>
        <begin position="163"/>
        <end position="186"/>
    </location>
</feature>
<keyword evidence="3" id="KW-1185">Reference proteome</keyword>
<feature type="transmembrane region" description="Helical" evidence="1">
    <location>
        <begin position="50"/>
        <end position="68"/>
    </location>
</feature>
<comment type="caution">
    <text evidence="2">The sequence shown here is derived from an EMBL/GenBank/DDBJ whole genome shotgun (WGS) entry which is preliminary data.</text>
</comment>
<feature type="transmembrane region" description="Helical" evidence="1">
    <location>
        <begin position="254"/>
        <end position="272"/>
    </location>
</feature>
<dbReference type="AlphaFoldDB" id="A0AAD8YK00"/>
<evidence type="ECO:0000256" key="1">
    <source>
        <dbReference type="SAM" id="Phobius"/>
    </source>
</evidence>
<keyword evidence="1" id="KW-0472">Membrane</keyword>
<evidence type="ECO:0000313" key="3">
    <source>
        <dbReference type="Proteomes" id="UP001224775"/>
    </source>
</evidence>
<gene>
    <name evidence="2" type="ORF">QTG54_001751</name>
</gene>
<feature type="transmembrane region" description="Helical" evidence="1">
    <location>
        <begin position="346"/>
        <end position="363"/>
    </location>
</feature>